<dbReference type="AlphaFoldDB" id="A0AAV4USY0"/>
<evidence type="ECO:0000313" key="3">
    <source>
        <dbReference type="Proteomes" id="UP001054837"/>
    </source>
</evidence>
<feature type="region of interest" description="Disordered" evidence="1">
    <location>
        <begin position="1"/>
        <end position="42"/>
    </location>
</feature>
<sequence length="42" mass="5012">RNNSSKQPHRRRAHRRSGVRRLPDFICHKHDERNGGSPKETH</sequence>
<dbReference type="EMBL" id="BPLQ01011863">
    <property type="protein sequence ID" value="GIY60841.1"/>
    <property type="molecule type" value="Genomic_DNA"/>
</dbReference>
<gene>
    <name evidence="2" type="ORF">CDAR_194021</name>
</gene>
<evidence type="ECO:0000313" key="2">
    <source>
        <dbReference type="EMBL" id="GIY60841.1"/>
    </source>
</evidence>
<reference evidence="2 3" key="1">
    <citation type="submission" date="2021-06" db="EMBL/GenBank/DDBJ databases">
        <title>Caerostris darwini draft genome.</title>
        <authorList>
            <person name="Kono N."/>
            <person name="Arakawa K."/>
        </authorList>
    </citation>
    <scope>NUCLEOTIDE SEQUENCE [LARGE SCALE GENOMIC DNA]</scope>
</reference>
<feature type="compositionally biased region" description="Basic residues" evidence="1">
    <location>
        <begin position="7"/>
        <end position="19"/>
    </location>
</feature>
<feature type="compositionally biased region" description="Basic and acidic residues" evidence="1">
    <location>
        <begin position="21"/>
        <end position="42"/>
    </location>
</feature>
<dbReference type="Proteomes" id="UP001054837">
    <property type="component" value="Unassembled WGS sequence"/>
</dbReference>
<feature type="non-terminal residue" evidence="2">
    <location>
        <position position="1"/>
    </location>
</feature>
<proteinExistence type="predicted"/>
<name>A0AAV4USY0_9ARAC</name>
<evidence type="ECO:0000256" key="1">
    <source>
        <dbReference type="SAM" id="MobiDB-lite"/>
    </source>
</evidence>
<accession>A0AAV4USY0</accession>
<comment type="caution">
    <text evidence="2">The sequence shown here is derived from an EMBL/GenBank/DDBJ whole genome shotgun (WGS) entry which is preliminary data.</text>
</comment>
<organism evidence="2 3">
    <name type="scientific">Caerostris darwini</name>
    <dbReference type="NCBI Taxonomy" id="1538125"/>
    <lineage>
        <taxon>Eukaryota</taxon>
        <taxon>Metazoa</taxon>
        <taxon>Ecdysozoa</taxon>
        <taxon>Arthropoda</taxon>
        <taxon>Chelicerata</taxon>
        <taxon>Arachnida</taxon>
        <taxon>Araneae</taxon>
        <taxon>Araneomorphae</taxon>
        <taxon>Entelegynae</taxon>
        <taxon>Araneoidea</taxon>
        <taxon>Araneidae</taxon>
        <taxon>Caerostris</taxon>
    </lineage>
</organism>
<keyword evidence="3" id="KW-1185">Reference proteome</keyword>
<protein>
    <submittedName>
        <fullName evidence="2">Uncharacterized protein</fullName>
    </submittedName>
</protein>